<evidence type="ECO:0000313" key="1">
    <source>
        <dbReference type="EMBL" id="GAI19690.1"/>
    </source>
</evidence>
<protein>
    <submittedName>
        <fullName evidence="1">Uncharacterized protein</fullName>
    </submittedName>
</protein>
<reference evidence="1" key="1">
    <citation type="journal article" date="2014" name="Front. Microbiol.">
        <title>High frequency of phylogenetically diverse reductive dehalogenase-homologous genes in deep subseafloor sedimentary metagenomes.</title>
        <authorList>
            <person name="Kawai M."/>
            <person name="Futagami T."/>
            <person name="Toyoda A."/>
            <person name="Takaki Y."/>
            <person name="Nishi S."/>
            <person name="Hori S."/>
            <person name="Arai W."/>
            <person name="Tsubouchi T."/>
            <person name="Morono Y."/>
            <person name="Uchiyama I."/>
            <person name="Ito T."/>
            <person name="Fujiyama A."/>
            <person name="Inagaki F."/>
            <person name="Takami H."/>
        </authorList>
    </citation>
    <scope>NUCLEOTIDE SEQUENCE</scope>
    <source>
        <strain evidence="1">Expedition CK06-06</strain>
    </source>
</reference>
<accession>X1MYG0</accession>
<comment type="caution">
    <text evidence="1">The sequence shown here is derived from an EMBL/GenBank/DDBJ whole genome shotgun (WGS) entry which is preliminary data.</text>
</comment>
<sequence length="122" mass="14443">MNIDEEFDIFYVDLNKLEEQIAEHSFLFVQYSKELKKTQRETQQKKADLDLVKAELSLKIIKNPKKYNLQDKPTAPMVSSMVLKRSKYKAALKAYFDAQELTDSFQVYVNAFEHRKRMLEEA</sequence>
<dbReference type="AlphaFoldDB" id="X1MYG0"/>
<gene>
    <name evidence="1" type="ORF">S06H3_31150</name>
</gene>
<feature type="non-terminal residue" evidence="1">
    <location>
        <position position="122"/>
    </location>
</feature>
<organism evidence="1">
    <name type="scientific">marine sediment metagenome</name>
    <dbReference type="NCBI Taxonomy" id="412755"/>
    <lineage>
        <taxon>unclassified sequences</taxon>
        <taxon>metagenomes</taxon>
        <taxon>ecological metagenomes</taxon>
    </lineage>
</organism>
<name>X1MYG0_9ZZZZ</name>
<dbReference type="EMBL" id="BARV01018413">
    <property type="protein sequence ID" value="GAI19690.1"/>
    <property type="molecule type" value="Genomic_DNA"/>
</dbReference>
<proteinExistence type="predicted"/>